<comment type="subcellular location">
    <subcellularLocation>
        <location evidence="8">Cytoplasm</location>
    </subcellularLocation>
</comment>
<dbReference type="EMBL" id="JBHSGO010000216">
    <property type="protein sequence ID" value="MFC4666804.1"/>
    <property type="molecule type" value="Genomic_DNA"/>
</dbReference>
<dbReference type="PROSITE" id="PS50879">
    <property type="entry name" value="RNASE_H_1"/>
    <property type="match status" value="1"/>
</dbReference>
<evidence type="ECO:0000256" key="6">
    <source>
        <dbReference type="ARBA" id="ARBA00022759"/>
    </source>
</evidence>
<keyword evidence="5 8" id="KW-0479">Metal-binding</keyword>
<evidence type="ECO:0000256" key="2">
    <source>
        <dbReference type="ARBA" id="ARBA00005300"/>
    </source>
</evidence>
<dbReference type="PIRSF" id="PIRSF037839">
    <property type="entry name" value="Ribonuclease_H"/>
    <property type="match status" value="1"/>
</dbReference>
<comment type="caution">
    <text evidence="10">The sequence shown here is derived from an EMBL/GenBank/DDBJ whole genome shotgun (WGS) entry which is preliminary data.</text>
</comment>
<dbReference type="InterPro" id="IPR009027">
    <property type="entry name" value="Ribosomal_bL9/RNase_H1_N"/>
</dbReference>
<evidence type="ECO:0000256" key="8">
    <source>
        <dbReference type="PIRNR" id="PIRNR037839"/>
    </source>
</evidence>
<comment type="similarity">
    <text evidence="2 8">Belongs to the RNase H family.</text>
</comment>
<dbReference type="PANTHER" id="PTHR10642:SF26">
    <property type="entry name" value="RIBONUCLEASE H1"/>
    <property type="match status" value="1"/>
</dbReference>
<gene>
    <name evidence="10" type="ORF">ACFO3G_09390</name>
</gene>
<dbReference type="SUPFAM" id="SSF53098">
    <property type="entry name" value="Ribonuclease H-like"/>
    <property type="match status" value="1"/>
</dbReference>
<dbReference type="Gene3D" id="3.30.420.10">
    <property type="entry name" value="Ribonuclease H-like superfamily/Ribonuclease H"/>
    <property type="match status" value="1"/>
</dbReference>
<keyword evidence="8" id="KW-0963">Cytoplasm</keyword>
<dbReference type="InterPro" id="IPR037056">
    <property type="entry name" value="RNase_H1_N_sf"/>
</dbReference>
<dbReference type="EC" id="3.1.26.4" evidence="3 8"/>
<evidence type="ECO:0000256" key="3">
    <source>
        <dbReference type="ARBA" id="ARBA00012180"/>
    </source>
</evidence>
<protein>
    <recommendedName>
        <fullName evidence="3 8">Ribonuclease H</fullName>
        <ecNumber evidence="3 8">3.1.26.4</ecNumber>
    </recommendedName>
</protein>
<evidence type="ECO:0000313" key="10">
    <source>
        <dbReference type="EMBL" id="MFC4666804.1"/>
    </source>
</evidence>
<dbReference type="InterPro" id="IPR050092">
    <property type="entry name" value="RNase_H"/>
</dbReference>
<proteinExistence type="inferred from homology"/>
<dbReference type="Pfam" id="PF00075">
    <property type="entry name" value="RNase_H"/>
    <property type="match status" value="1"/>
</dbReference>
<dbReference type="InterPro" id="IPR036397">
    <property type="entry name" value="RNaseH_sf"/>
</dbReference>
<evidence type="ECO:0000256" key="7">
    <source>
        <dbReference type="ARBA" id="ARBA00022801"/>
    </source>
</evidence>
<evidence type="ECO:0000256" key="4">
    <source>
        <dbReference type="ARBA" id="ARBA00022722"/>
    </source>
</evidence>
<comment type="function">
    <text evidence="8">Endonuclease that specifically degrades the RNA of RNA-DNA hybrids.</text>
</comment>
<evidence type="ECO:0000256" key="5">
    <source>
        <dbReference type="ARBA" id="ARBA00022723"/>
    </source>
</evidence>
<evidence type="ECO:0000256" key="1">
    <source>
        <dbReference type="ARBA" id="ARBA00000077"/>
    </source>
</evidence>
<feature type="domain" description="RNase H type-1" evidence="9">
    <location>
        <begin position="81"/>
        <end position="215"/>
    </location>
</feature>
<dbReference type="PANTHER" id="PTHR10642">
    <property type="entry name" value="RIBONUCLEASE H1"/>
    <property type="match status" value="1"/>
</dbReference>
<dbReference type="InterPro" id="IPR017290">
    <property type="entry name" value="RNase_H_bac"/>
</dbReference>
<dbReference type="SUPFAM" id="SSF55658">
    <property type="entry name" value="L9 N-domain-like"/>
    <property type="match status" value="1"/>
</dbReference>
<dbReference type="Proteomes" id="UP001596020">
    <property type="component" value="Unassembled WGS sequence"/>
</dbReference>
<dbReference type="Pfam" id="PF01693">
    <property type="entry name" value="Cauli_VI"/>
    <property type="match status" value="1"/>
</dbReference>
<dbReference type="Gene3D" id="3.40.970.10">
    <property type="entry name" value="Ribonuclease H1, N-terminal domain"/>
    <property type="match status" value="1"/>
</dbReference>
<accession>A0ABV9KA87</accession>
<dbReference type="RefSeq" id="WP_380080231.1">
    <property type="nucleotide sequence ID" value="NZ_JBHSGO010000216.1"/>
</dbReference>
<comment type="catalytic activity">
    <reaction evidence="1 8">
        <text>Endonucleolytic cleavage to 5'-phosphomonoester.</text>
        <dbReference type="EC" id="3.1.26.4"/>
    </reaction>
</comment>
<dbReference type="InterPro" id="IPR012337">
    <property type="entry name" value="RNaseH-like_sf"/>
</dbReference>
<reference evidence="11" key="1">
    <citation type="journal article" date="2019" name="Int. J. Syst. Evol. Microbiol.">
        <title>The Global Catalogue of Microorganisms (GCM) 10K type strain sequencing project: providing services to taxonomists for standard genome sequencing and annotation.</title>
        <authorList>
            <consortium name="The Broad Institute Genomics Platform"/>
            <consortium name="The Broad Institute Genome Sequencing Center for Infectious Disease"/>
            <person name="Wu L."/>
            <person name="Ma J."/>
        </authorList>
    </citation>
    <scope>NUCLEOTIDE SEQUENCE [LARGE SCALE GENOMIC DNA]</scope>
    <source>
        <strain evidence="11">CGMCC 4.7357</strain>
    </source>
</reference>
<sequence>MAAKRKWYVVWEGHHPGVYDTWLDCKAQVDGFPGCKYRSYPTPQEAQEAFDAGYYNAPRPAKRMDFDGDSPGPGEAQVTDFPIWESISVDAACSGNPGDMEYRGVYTKSKEQIFHIGPLKKGTNNIGEFLAIVHALALCKQKGWTLPIYSDSKTGMAWVRKKKCNTLLLKTEENEVIFELIQRAEKWLQANTYPNKILKWKTEQWLEIPADFGRK</sequence>
<dbReference type="CDD" id="cd13935">
    <property type="entry name" value="RNase_H_bacteria_like"/>
    <property type="match status" value="1"/>
</dbReference>
<evidence type="ECO:0000259" key="9">
    <source>
        <dbReference type="PROSITE" id="PS50879"/>
    </source>
</evidence>
<keyword evidence="11" id="KW-1185">Reference proteome</keyword>
<evidence type="ECO:0000313" key="11">
    <source>
        <dbReference type="Proteomes" id="UP001596020"/>
    </source>
</evidence>
<dbReference type="InterPro" id="IPR002156">
    <property type="entry name" value="RNaseH_domain"/>
</dbReference>
<keyword evidence="4 8" id="KW-0540">Nuclease</keyword>
<organism evidence="10 11">
    <name type="scientific">Falsiporphyromonas endometrii</name>
    <dbReference type="NCBI Taxonomy" id="1387297"/>
    <lineage>
        <taxon>Bacteria</taxon>
        <taxon>Pseudomonadati</taxon>
        <taxon>Bacteroidota</taxon>
        <taxon>Bacteroidia</taxon>
        <taxon>Bacteroidales</taxon>
        <taxon>Porphyromonadaceae</taxon>
        <taxon>Falsiporphyromonas</taxon>
    </lineage>
</organism>
<keyword evidence="8" id="KW-0460">Magnesium</keyword>
<keyword evidence="7 8" id="KW-0378">Hydrolase</keyword>
<name>A0ABV9KA87_9PORP</name>
<keyword evidence="6 8" id="KW-0255">Endonuclease</keyword>
<dbReference type="InterPro" id="IPR011320">
    <property type="entry name" value="RNase_H1_N"/>
</dbReference>